<protein>
    <submittedName>
        <fullName evidence="2">Putative inhibitor of Rel family transcription factors</fullName>
    </submittedName>
</protein>
<evidence type="ECO:0000313" key="3">
    <source>
        <dbReference type="RGD" id="1303310"/>
    </source>
</evidence>
<organism evidence="2">
    <name type="scientific">Rattus norvegicus</name>
    <name type="common">Rat</name>
    <dbReference type="NCBI Taxonomy" id="10116"/>
    <lineage>
        <taxon>Eukaryota</taxon>
        <taxon>Metazoa</taxon>
        <taxon>Chordata</taxon>
        <taxon>Craniata</taxon>
        <taxon>Vertebrata</taxon>
        <taxon>Euteleostomi</taxon>
        <taxon>Mammalia</taxon>
        <taxon>Eutheria</taxon>
        <taxon>Euarchontoglires</taxon>
        <taxon>Glires</taxon>
        <taxon>Rodentia</taxon>
        <taxon>Myomorpha</taxon>
        <taxon>Muroidea</taxon>
        <taxon>Muridae</taxon>
        <taxon>Murinae</taxon>
        <taxon>Rattus</taxon>
    </lineage>
</organism>
<dbReference type="RGD" id="1303310">
    <property type="gene designation" value="Nfkbil1"/>
</dbReference>
<feature type="non-terminal residue" evidence="2">
    <location>
        <position position="108"/>
    </location>
</feature>
<proteinExistence type="predicted"/>
<sequence>MSNPSPQAPEEEASTSPRVPWPPFPAGTAESDASGGTCLQDGWCEPRLSSSDIPALMWMLGSPRLSTGPVPATMPLPCACCCVLAPTLPTRTAMGTRRCMLLPARALM</sequence>
<evidence type="ECO:0000256" key="1">
    <source>
        <dbReference type="SAM" id="MobiDB-lite"/>
    </source>
</evidence>
<name>Q811A8_RAT</name>
<feature type="region of interest" description="Disordered" evidence="1">
    <location>
        <begin position="1"/>
        <end position="40"/>
    </location>
</feature>
<reference evidence="2" key="1">
    <citation type="submission" date="2001-06" db="EMBL/GenBank/DDBJ databases">
        <title>Sequence analysis of the rat MHC class I region.</title>
        <authorList>
            <person name="Walter L."/>
        </authorList>
    </citation>
    <scope>NUCLEOTIDE SEQUENCE</scope>
    <source>
        <strain evidence="2">BN</strain>
    </source>
</reference>
<gene>
    <name evidence="2 3" type="primary">Nfkbil1</name>
</gene>
<dbReference type="EMBL" id="AJ314857">
    <property type="protein sequence ID" value="CAC85692.1"/>
    <property type="molecule type" value="Genomic_DNA"/>
</dbReference>
<accession>Q811A8</accession>
<evidence type="ECO:0000313" key="2">
    <source>
        <dbReference type="EMBL" id="CAC85692.1"/>
    </source>
</evidence>
<dbReference type="AlphaFoldDB" id="Q811A8"/>